<protein>
    <submittedName>
        <fullName evidence="1">Uncharacterized protein</fullName>
    </submittedName>
</protein>
<comment type="caution">
    <text evidence="1">The sequence shown here is derived from an EMBL/GenBank/DDBJ whole genome shotgun (WGS) entry which is preliminary data.</text>
</comment>
<organism evidence="1 2">
    <name type="scientific">Geobacillus kaustophilus</name>
    <dbReference type="NCBI Taxonomy" id="1462"/>
    <lineage>
        <taxon>Bacteria</taxon>
        <taxon>Bacillati</taxon>
        <taxon>Bacillota</taxon>
        <taxon>Bacilli</taxon>
        <taxon>Bacillales</taxon>
        <taxon>Anoxybacillaceae</taxon>
        <taxon>Geobacillus</taxon>
        <taxon>Geobacillus thermoleovorans group</taxon>
    </lineage>
</organism>
<name>A0A0D8BXS1_GEOKU</name>
<proteinExistence type="predicted"/>
<evidence type="ECO:0000313" key="1">
    <source>
        <dbReference type="EMBL" id="KJE28978.1"/>
    </source>
</evidence>
<dbReference type="Proteomes" id="UP000032522">
    <property type="component" value="Unassembled WGS sequence"/>
</dbReference>
<evidence type="ECO:0000313" key="2">
    <source>
        <dbReference type="Proteomes" id="UP000032522"/>
    </source>
</evidence>
<sequence length="30" mass="3583">MKKEFQIKLDNDFPVFVHTNYKDGRNGGKR</sequence>
<reference evidence="1 2" key="1">
    <citation type="submission" date="2015-01" db="EMBL/GenBank/DDBJ databases">
        <authorList>
            <person name="Filippidou S."/>
            <person name="Jeanneret N."/>
            <person name="Russel-Delif L."/>
            <person name="Junier T."/>
            <person name="Wunderlin T."/>
            <person name="Molina V."/>
            <person name="Johnson S.L."/>
            <person name="Davenport K.W."/>
            <person name="Chain P.S."/>
            <person name="Dorador C."/>
            <person name="Junier P."/>
        </authorList>
    </citation>
    <scope>NUCLEOTIDE SEQUENCE [LARGE SCALE GENOMIC DNA]</scope>
    <source>
        <strain evidence="1 2">Et7/4</strain>
    </source>
</reference>
<accession>A0A0D8BXS1</accession>
<gene>
    <name evidence="1" type="ORF">LG52_586</name>
</gene>
<dbReference type="AlphaFoldDB" id="A0A0D8BXS1"/>
<dbReference type="EMBL" id="JYBP01000003">
    <property type="protein sequence ID" value="KJE28978.1"/>
    <property type="molecule type" value="Genomic_DNA"/>
</dbReference>
<dbReference type="PATRIC" id="fig|1462.6.peg.724"/>